<dbReference type="PANTHER" id="PTHR10082:SF60">
    <property type="entry name" value="INTEGRIN BETA-PS"/>
    <property type="match status" value="1"/>
</dbReference>
<reference evidence="15" key="1">
    <citation type="submission" date="2018-01" db="EMBL/GenBank/DDBJ databases">
        <title>An insight into the sialome of Amazonian anophelines.</title>
        <authorList>
            <person name="Ribeiro J.M."/>
            <person name="Scarpassa V."/>
            <person name="Calvo E."/>
        </authorList>
    </citation>
    <scope>NUCLEOTIDE SEQUENCE</scope>
    <source>
        <tissue evidence="15">Salivary glands</tissue>
    </source>
</reference>
<keyword evidence="5 13" id="KW-0732">Signal</keyword>
<evidence type="ECO:0000256" key="1">
    <source>
        <dbReference type="ARBA" id="ARBA00004479"/>
    </source>
</evidence>
<dbReference type="InterPro" id="IPR033760">
    <property type="entry name" value="Integrin_beta_N"/>
</dbReference>
<keyword evidence="6" id="KW-0677">Repeat</keyword>
<evidence type="ECO:0000256" key="9">
    <source>
        <dbReference type="ARBA" id="ARBA00023136"/>
    </source>
</evidence>
<dbReference type="GO" id="GO:0016477">
    <property type="term" value="P:cell migration"/>
    <property type="evidence" value="ECO:0007669"/>
    <property type="project" value="TreeGrafter"/>
</dbReference>
<dbReference type="GO" id="GO:0007160">
    <property type="term" value="P:cell-matrix adhesion"/>
    <property type="evidence" value="ECO:0007669"/>
    <property type="project" value="TreeGrafter"/>
</dbReference>
<dbReference type="EMBL" id="GGFJ01008223">
    <property type="protein sequence ID" value="MBW57364.1"/>
    <property type="molecule type" value="Transcribed_RNA"/>
</dbReference>
<evidence type="ECO:0000259" key="14">
    <source>
        <dbReference type="SMART" id="SM00187"/>
    </source>
</evidence>
<keyword evidence="3" id="KW-0245">EGF-like domain</keyword>
<evidence type="ECO:0000256" key="11">
    <source>
        <dbReference type="ARBA" id="ARBA00023180"/>
    </source>
</evidence>
<sequence length="277" mass="30660">MRQLLLVFAVAAVQIVVLLEQATSQSYPVSTCPSKSTCGQCIQTKNCRWCKDPNFTQPRCHGQIENYCAEEFTVDPSNSFTLIQGHALSKASGGAAAAGMSEAQGSFISQTHQQSSSSSSSSYQSSSSSSAGSIVQISPQRVGLQLRLNEVYNLQVNYARAEDYPVDLYYLMDLSKSMEDDKNKLSSLGAEIAREMRGITSNFRLGFGSFVDKVLMPYVSTVPKKLVLLFAPWVSRFVFVTHECWRSPGVHVVNRAGFARYGTIQLWPERQSHRLND</sequence>
<dbReference type="GO" id="GO:0098609">
    <property type="term" value="P:cell-cell adhesion"/>
    <property type="evidence" value="ECO:0007669"/>
    <property type="project" value="TreeGrafter"/>
</dbReference>
<dbReference type="SMART" id="SM00187">
    <property type="entry name" value="INB"/>
    <property type="match status" value="1"/>
</dbReference>
<evidence type="ECO:0000256" key="4">
    <source>
        <dbReference type="ARBA" id="ARBA00022692"/>
    </source>
</evidence>
<evidence type="ECO:0000256" key="2">
    <source>
        <dbReference type="ARBA" id="ARBA00007449"/>
    </source>
</evidence>
<dbReference type="InterPro" id="IPR015812">
    <property type="entry name" value="Integrin_bsu"/>
</dbReference>
<comment type="subcellular location">
    <subcellularLocation>
        <location evidence="1">Membrane</location>
        <topology evidence="1">Single-pass type I membrane protein</topology>
    </subcellularLocation>
</comment>
<dbReference type="GO" id="GO:0009986">
    <property type="term" value="C:cell surface"/>
    <property type="evidence" value="ECO:0007669"/>
    <property type="project" value="TreeGrafter"/>
</dbReference>
<evidence type="ECO:0000256" key="6">
    <source>
        <dbReference type="ARBA" id="ARBA00022737"/>
    </source>
</evidence>
<dbReference type="Gene3D" id="3.40.50.410">
    <property type="entry name" value="von Willebrand factor, type A domain"/>
    <property type="match status" value="1"/>
</dbReference>
<dbReference type="SUPFAM" id="SSF103575">
    <property type="entry name" value="Plexin repeat"/>
    <property type="match status" value="1"/>
</dbReference>
<keyword evidence="10" id="KW-1015">Disulfide bond</keyword>
<evidence type="ECO:0000256" key="8">
    <source>
        <dbReference type="ARBA" id="ARBA00023037"/>
    </source>
</evidence>
<dbReference type="AlphaFoldDB" id="A0A2M4BWI0"/>
<feature type="chain" id="PRO_5014630271" evidence="13">
    <location>
        <begin position="25"/>
        <end position="277"/>
    </location>
</feature>
<dbReference type="InterPro" id="IPR036465">
    <property type="entry name" value="vWFA_dom_sf"/>
</dbReference>
<proteinExistence type="inferred from homology"/>
<accession>A0A2M4BWI0</accession>
<dbReference type="GO" id="GO:0033627">
    <property type="term" value="P:cell adhesion mediated by integrin"/>
    <property type="evidence" value="ECO:0007669"/>
    <property type="project" value="TreeGrafter"/>
</dbReference>
<evidence type="ECO:0000313" key="15">
    <source>
        <dbReference type="EMBL" id="MBW57364.1"/>
    </source>
</evidence>
<name>A0A2M4BWI0_9DIPT</name>
<evidence type="ECO:0000256" key="13">
    <source>
        <dbReference type="SAM" id="SignalP"/>
    </source>
</evidence>
<evidence type="ECO:0000256" key="7">
    <source>
        <dbReference type="ARBA" id="ARBA00022989"/>
    </source>
</evidence>
<protein>
    <submittedName>
        <fullName evidence="15">Putative integrin beta subunit</fullName>
    </submittedName>
</protein>
<keyword evidence="11" id="KW-0325">Glycoprotein</keyword>
<keyword evidence="8 15" id="KW-0401">Integrin</keyword>
<keyword evidence="7" id="KW-1133">Transmembrane helix</keyword>
<evidence type="ECO:0000256" key="5">
    <source>
        <dbReference type="ARBA" id="ARBA00022729"/>
    </source>
</evidence>
<dbReference type="GO" id="GO:0005178">
    <property type="term" value="F:integrin binding"/>
    <property type="evidence" value="ECO:0007669"/>
    <property type="project" value="TreeGrafter"/>
</dbReference>
<dbReference type="GO" id="GO:0005925">
    <property type="term" value="C:focal adhesion"/>
    <property type="evidence" value="ECO:0007669"/>
    <property type="project" value="TreeGrafter"/>
</dbReference>
<dbReference type="InterPro" id="IPR002369">
    <property type="entry name" value="Integrin_bsu_VWA"/>
</dbReference>
<dbReference type="InterPro" id="IPR015439">
    <property type="entry name" value="Integrin_b-2_sf"/>
</dbReference>
<feature type="signal peptide" evidence="13">
    <location>
        <begin position="1"/>
        <end position="24"/>
    </location>
</feature>
<dbReference type="Pfam" id="PF17205">
    <property type="entry name" value="PSI_integrin"/>
    <property type="match status" value="1"/>
</dbReference>
<comment type="similarity">
    <text evidence="2">Belongs to the integrin beta chain family.</text>
</comment>
<dbReference type="GO" id="GO:0007229">
    <property type="term" value="P:integrin-mediated signaling pathway"/>
    <property type="evidence" value="ECO:0007669"/>
    <property type="project" value="UniProtKB-KW"/>
</dbReference>
<evidence type="ECO:0000256" key="3">
    <source>
        <dbReference type="ARBA" id="ARBA00022536"/>
    </source>
</evidence>
<feature type="domain" description="Integrin beta subunit VWA" evidence="14">
    <location>
        <begin position="37"/>
        <end position="277"/>
    </location>
</feature>
<dbReference type="Pfam" id="PF00362">
    <property type="entry name" value="Integrin_beta"/>
    <property type="match status" value="1"/>
</dbReference>
<keyword evidence="4" id="KW-0812">Transmembrane</keyword>
<feature type="region of interest" description="Disordered" evidence="12">
    <location>
        <begin position="108"/>
        <end position="130"/>
    </location>
</feature>
<dbReference type="Gene3D" id="6.20.50.10">
    <property type="match status" value="1"/>
</dbReference>
<dbReference type="GO" id="GO:0008305">
    <property type="term" value="C:integrin complex"/>
    <property type="evidence" value="ECO:0007669"/>
    <property type="project" value="TreeGrafter"/>
</dbReference>
<keyword evidence="9" id="KW-0472">Membrane</keyword>
<dbReference type="PANTHER" id="PTHR10082">
    <property type="entry name" value="INTEGRIN BETA SUBUNIT"/>
    <property type="match status" value="1"/>
</dbReference>
<evidence type="ECO:0000256" key="10">
    <source>
        <dbReference type="ARBA" id="ARBA00023157"/>
    </source>
</evidence>
<organism evidence="15">
    <name type="scientific">Anopheles marajoara</name>
    <dbReference type="NCBI Taxonomy" id="58244"/>
    <lineage>
        <taxon>Eukaryota</taxon>
        <taxon>Metazoa</taxon>
        <taxon>Ecdysozoa</taxon>
        <taxon>Arthropoda</taxon>
        <taxon>Hexapoda</taxon>
        <taxon>Insecta</taxon>
        <taxon>Pterygota</taxon>
        <taxon>Neoptera</taxon>
        <taxon>Endopterygota</taxon>
        <taxon>Diptera</taxon>
        <taxon>Nematocera</taxon>
        <taxon>Culicoidea</taxon>
        <taxon>Culicidae</taxon>
        <taxon>Anophelinae</taxon>
        <taxon>Anopheles</taxon>
    </lineage>
</organism>
<dbReference type="SUPFAM" id="SSF53300">
    <property type="entry name" value="vWA-like"/>
    <property type="match status" value="1"/>
</dbReference>
<evidence type="ECO:0000256" key="12">
    <source>
        <dbReference type="SAM" id="MobiDB-lite"/>
    </source>
</evidence>